<evidence type="ECO:0000256" key="1">
    <source>
        <dbReference type="ARBA" id="ARBA00004651"/>
    </source>
</evidence>
<dbReference type="InterPro" id="IPR003838">
    <property type="entry name" value="ABC3_permease_C"/>
</dbReference>
<evidence type="ECO:0000256" key="3">
    <source>
        <dbReference type="ARBA" id="ARBA00022692"/>
    </source>
</evidence>
<dbReference type="InterPro" id="IPR025857">
    <property type="entry name" value="MacB_PCD"/>
</dbReference>
<gene>
    <name evidence="9" type="ORF">GCM10022216_04270</name>
</gene>
<accession>A0ABP7Y9W2</accession>
<evidence type="ECO:0000256" key="4">
    <source>
        <dbReference type="ARBA" id="ARBA00022989"/>
    </source>
</evidence>
<dbReference type="PANTHER" id="PTHR30572">
    <property type="entry name" value="MEMBRANE COMPONENT OF TRANSPORTER-RELATED"/>
    <property type="match status" value="1"/>
</dbReference>
<evidence type="ECO:0000259" key="7">
    <source>
        <dbReference type="Pfam" id="PF02687"/>
    </source>
</evidence>
<feature type="domain" description="ABC3 transporter permease C-terminal" evidence="7">
    <location>
        <begin position="298"/>
        <end position="414"/>
    </location>
</feature>
<dbReference type="RefSeq" id="WP_344673031.1">
    <property type="nucleotide sequence ID" value="NZ_BAAAZI010000004.1"/>
</dbReference>
<evidence type="ECO:0000313" key="9">
    <source>
        <dbReference type="EMBL" id="GAA4132789.1"/>
    </source>
</evidence>
<reference evidence="10" key="1">
    <citation type="journal article" date="2019" name="Int. J. Syst. Evol. Microbiol.">
        <title>The Global Catalogue of Microorganisms (GCM) 10K type strain sequencing project: providing services to taxonomists for standard genome sequencing and annotation.</title>
        <authorList>
            <consortium name="The Broad Institute Genomics Platform"/>
            <consortium name="The Broad Institute Genome Sequencing Center for Infectious Disease"/>
            <person name="Wu L."/>
            <person name="Ma J."/>
        </authorList>
    </citation>
    <scope>NUCLEOTIDE SEQUENCE [LARGE SCALE GENOMIC DNA]</scope>
    <source>
        <strain evidence="10">JCM 16704</strain>
    </source>
</reference>
<keyword evidence="3 6" id="KW-0812">Transmembrane</keyword>
<evidence type="ECO:0000256" key="2">
    <source>
        <dbReference type="ARBA" id="ARBA00022475"/>
    </source>
</evidence>
<keyword evidence="4 6" id="KW-1133">Transmembrane helix</keyword>
<name>A0ABP7Y9W2_9SPHI</name>
<keyword evidence="10" id="KW-1185">Reference proteome</keyword>
<evidence type="ECO:0000256" key="6">
    <source>
        <dbReference type="SAM" id="Phobius"/>
    </source>
</evidence>
<feature type="domain" description="ABC3 transporter permease C-terminal" evidence="7">
    <location>
        <begin position="685"/>
        <end position="795"/>
    </location>
</feature>
<dbReference type="Proteomes" id="UP001500101">
    <property type="component" value="Unassembled WGS sequence"/>
</dbReference>
<comment type="caution">
    <text evidence="9">The sequence shown here is derived from an EMBL/GenBank/DDBJ whole genome shotgun (WGS) entry which is preliminary data.</text>
</comment>
<feature type="domain" description="MacB-like periplasmic core" evidence="8">
    <location>
        <begin position="20"/>
        <end position="229"/>
    </location>
</feature>
<keyword evidence="2" id="KW-1003">Cell membrane</keyword>
<comment type="subcellular location">
    <subcellularLocation>
        <location evidence="1">Cell membrane</location>
        <topology evidence="1">Multi-pass membrane protein</topology>
    </subcellularLocation>
</comment>
<feature type="domain" description="MacB-like periplasmic core" evidence="8">
    <location>
        <begin position="433"/>
        <end position="644"/>
    </location>
</feature>
<dbReference type="Pfam" id="PF02687">
    <property type="entry name" value="FtsX"/>
    <property type="match status" value="2"/>
</dbReference>
<evidence type="ECO:0000313" key="10">
    <source>
        <dbReference type="Proteomes" id="UP001500101"/>
    </source>
</evidence>
<keyword evidence="5 6" id="KW-0472">Membrane</keyword>
<evidence type="ECO:0000259" key="8">
    <source>
        <dbReference type="Pfam" id="PF12704"/>
    </source>
</evidence>
<dbReference type="PANTHER" id="PTHR30572:SF18">
    <property type="entry name" value="ABC-TYPE MACROLIDE FAMILY EXPORT SYSTEM PERMEASE COMPONENT 2"/>
    <property type="match status" value="1"/>
</dbReference>
<feature type="transmembrane region" description="Helical" evidence="6">
    <location>
        <begin position="765"/>
        <end position="785"/>
    </location>
</feature>
<proteinExistence type="predicted"/>
<sequence>MITNNIKTAWRSILKTKSLSFIHILGLAIALATAIVLFLTARFELSYDSFHQDVEHIGLLYSKSQPERGIKYNISMPAPLTPRLKEEIPSIALASRVANGNVILRNGEKQLESINKYVDDDFLSILSFPMLQGDAKALNDIGNIVLDEDMATRLFGQKDVLGKQVEVLENNTWVPKTITAVLETPPYNSTIKFNSLINFEAKPGYAQERDAWDNSSHNVIVKLKDAAVDDVKFSKEVKGFTEQYYKDAINNLKRDGATADKDGNYYSLHLIPLTDYHLSDLGFGNGPPAYYPWILLGIAALLVFIACSNFINLSLANSLIRSREIGTRKTLGGTVKHLIMQLWTEAFLLCLIALGLGLVLAGLLIPEFNASMKYHLSLMDLISPSNLMLFLGMFLLITLLAGGYPAWKIANSNIINSLKGGSSVKSSKLRNTLTVLQFSIAILLIVSTIVISSQLHYIANRPLGFNKSEVISIPIGKGIDHQDALERMRVALAQESSVKYVSGSDINMGMGNDGTSRNSVFGFTQDNREYSTNYMRIDYDYLKTLDIKLLEGRDFDRKFATDSNAIIINKQMAMQLGGVDKVLGKYLDLNGKSQVIGIIDDFNFQNLKKTVEPLTISVNPSVFEVDYIFVRVSTDNLAQTLEHIDQIWKKINPQASISPSYLDENTQNLYEGERKFSNIVMSGTGISIFISCMGLFALALLTINRRIKEIGIRKVLGSSVGGLIMLLSKDFMKLVLIAFLIAAPLAWFLMQSWLKMYAYRVGIQWWMFALAAVISVIIAWSTIAWQTFRAARANPVNSLRDE</sequence>
<feature type="transmembrane region" description="Helical" evidence="6">
    <location>
        <begin position="21"/>
        <end position="41"/>
    </location>
</feature>
<feature type="transmembrane region" description="Helical" evidence="6">
    <location>
        <begin position="435"/>
        <end position="459"/>
    </location>
</feature>
<organism evidence="9 10">
    <name type="scientific">Sphingobacterium kyonggiense</name>
    <dbReference type="NCBI Taxonomy" id="714075"/>
    <lineage>
        <taxon>Bacteria</taxon>
        <taxon>Pseudomonadati</taxon>
        <taxon>Bacteroidota</taxon>
        <taxon>Sphingobacteriia</taxon>
        <taxon>Sphingobacteriales</taxon>
        <taxon>Sphingobacteriaceae</taxon>
        <taxon>Sphingobacterium</taxon>
    </lineage>
</organism>
<feature type="transmembrane region" description="Helical" evidence="6">
    <location>
        <begin position="679"/>
        <end position="703"/>
    </location>
</feature>
<protein>
    <submittedName>
        <fullName evidence="9">ABC transporter permease</fullName>
    </submittedName>
</protein>
<dbReference type="EMBL" id="BAAAZI010000004">
    <property type="protein sequence ID" value="GAA4132789.1"/>
    <property type="molecule type" value="Genomic_DNA"/>
</dbReference>
<dbReference type="Pfam" id="PF12704">
    <property type="entry name" value="MacB_PCD"/>
    <property type="match status" value="2"/>
</dbReference>
<feature type="transmembrane region" description="Helical" evidence="6">
    <location>
        <begin position="385"/>
        <end position="407"/>
    </location>
</feature>
<feature type="transmembrane region" description="Helical" evidence="6">
    <location>
        <begin position="734"/>
        <end position="753"/>
    </location>
</feature>
<feature type="transmembrane region" description="Helical" evidence="6">
    <location>
        <begin position="346"/>
        <end position="365"/>
    </location>
</feature>
<evidence type="ECO:0000256" key="5">
    <source>
        <dbReference type="ARBA" id="ARBA00023136"/>
    </source>
</evidence>
<feature type="transmembrane region" description="Helical" evidence="6">
    <location>
        <begin position="290"/>
        <end position="313"/>
    </location>
</feature>
<dbReference type="InterPro" id="IPR050250">
    <property type="entry name" value="Macrolide_Exporter_MacB"/>
</dbReference>